<feature type="domain" description="Translation elongation factor EFTs/EF1B dimerisation" evidence="9">
    <location>
        <begin position="71"/>
        <end position="270"/>
    </location>
</feature>
<comment type="function">
    <text evidence="6 7">Associates with the EF-Tu.GDP complex and induces the exchange of GDP to GTP. It remains bound to the aminoacyl-tRNA.EF-Tu.GTP complex up to the GTP hydrolysis stage on the ribosome.</text>
</comment>
<accession>A0A1H2PLY7</accession>
<keyword evidence="5 6" id="KW-0648">Protein biosynthesis</keyword>
<dbReference type="SUPFAM" id="SSF46934">
    <property type="entry name" value="UBA-like"/>
    <property type="match status" value="1"/>
</dbReference>
<dbReference type="Pfam" id="PF00889">
    <property type="entry name" value="EF_TS"/>
    <property type="match status" value="1"/>
</dbReference>
<dbReference type="FunFam" id="1.10.286.20:FF:000001">
    <property type="entry name" value="Elongation factor Ts"/>
    <property type="match status" value="1"/>
</dbReference>
<keyword evidence="3 6" id="KW-0963">Cytoplasm</keyword>
<dbReference type="STRING" id="1770053.SAMN05216551_10341"/>
<evidence type="ECO:0000256" key="2">
    <source>
        <dbReference type="ARBA" id="ARBA00016956"/>
    </source>
</evidence>
<dbReference type="Gene3D" id="1.10.286.20">
    <property type="match status" value="1"/>
</dbReference>
<dbReference type="InterPro" id="IPR018101">
    <property type="entry name" value="Transl_elong_Ts_CS"/>
</dbReference>
<feature type="region of interest" description="Involved in Mg(2+) ion dislocation from EF-Tu" evidence="6">
    <location>
        <begin position="80"/>
        <end position="83"/>
    </location>
</feature>
<dbReference type="HAMAP" id="MF_00050">
    <property type="entry name" value="EF_Ts"/>
    <property type="match status" value="1"/>
</dbReference>
<dbReference type="RefSeq" id="WP_091906107.1">
    <property type="nucleotide sequence ID" value="NZ_FNLO01000003.1"/>
</dbReference>
<dbReference type="CDD" id="cd14275">
    <property type="entry name" value="UBA_EF-Ts"/>
    <property type="match status" value="1"/>
</dbReference>
<dbReference type="GO" id="GO:0005737">
    <property type="term" value="C:cytoplasm"/>
    <property type="evidence" value="ECO:0007669"/>
    <property type="project" value="UniProtKB-SubCell"/>
</dbReference>
<organism evidence="10 11">
    <name type="scientific">Chitinasiproducens palmae</name>
    <dbReference type="NCBI Taxonomy" id="1770053"/>
    <lineage>
        <taxon>Bacteria</taxon>
        <taxon>Pseudomonadati</taxon>
        <taxon>Pseudomonadota</taxon>
        <taxon>Betaproteobacteria</taxon>
        <taxon>Burkholderiales</taxon>
        <taxon>Burkholderiaceae</taxon>
        <taxon>Chitinasiproducens</taxon>
    </lineage>
</organism>
<gene>
    <name evidence="6" type="primary">tsf</name>
    <name evidence="10" type="ORF">SAMN05216551_10341</name>
</gene>
<dbReference type="Proteomes" id="UP000243719">
    <property type="component" value="Unassembled WGS sequence"/>
</dbReference>
<dbReference type="InterPro" id="IPR036402">
    <property type="entry name" value="EF-Ts_dimer_sf"/>
</dbReference>
<evidence type="ECO:0000259" key="9">
    <source>
        <dbReference type="Pfam" id="PF00889"/>
    </source>
</evidence>
<evidence type="ECO:0000256" key="5">
    <source>
        <dbReference type="ARBA" id="ARBA00022917"/>
    </source>
</evidence>
<protein>
    <recommendedName>
        <fullName evidence="2 6">Elongation factor Ts</fullName>
        <shortName evidence="6">EF-Ts</shortName>
    </recommendedName>
</protein>
<evidence type="ECO:0000256" key="6">
    <source>
        <dbReference type="HAMAP-Rule" id="MF_00050"/>
    </source>
</evidence>
<evidence type="ECO:0000256" key="1">
    <source>
        <dbReference type="ARBA" id="ARBA00005532"/>
    </source>
</evidence>
<dbReference type="Gene3D" id="1.10.8.10">
    <property type="entry name" value="DNA helicase RuvA subunit, C-terminal domain"/>
    <property type="match status" value="1"/>
</dbReference>
<evidence type="ECO:0000256" key="4">
    <source>
        <dbReference type="ARBA" id="ARBA00022768"/>
    </source>
</evidence>
<dbReference type="FunFam" id="1.10.8.10:FF:000001">
    <property type="entry name" value="Elongation factor Ts"/>
    <property type="match status" value="1"/>
</dbReference>
<dbReference type="InterPro" id="IPR009060">
    <property type="entry name" value="UBA-like_sf"/>
</dbReference>
<evidence type="ECO:0000313" key="10">
    <source>
        <dbReference type="EMBL" id="SDV47478.1"/>
    </source>
</evidence>
<dbReference type="PANTHER" id="PTHR11741:SF0">
    <property type="entry name" value="ELONGATION FACTOR TS, MITOCHONDRIAL"/>
    <property type="match status" value="1"/>
</dbReference>
<name>A0A1H2PLY7_9BURK</name>
<dbReference type="InterPro" id="IPR014039">
    <property type="entry name" value="Transl_elong_EFTs/EF1B_dimer"/>
</dbReference>
<dbReference type="EMBL" id="FNLO01000003">
    <property type="protein sequence ID" value="SDV47478.1"/>
    <property type="molecule type" value="Genomic_DNA"/>
</dbReference>
<dbReference type="InterPro" id="IPR001816">
    <property type="entry name" value="Transl_elong_EFTs/EF1B"/>
</dbReference>
<dbReference type="OrthoDB" id="9808348at2"/>
<keyword evidence="11" id="KW-1185">Reference proteome</keyword>
<dbReference type="GO" id="GO:0003746">
    <property type="term" value="F:translation elongation factor activity"/>
    <property type="evidence" value="ECO:0007669"/>
    <property type="project" value="UniProtKB-UniRule"/>
</dbReference>
<reference evidence="11" key="1">
    <citation type="submission" date="2016-09" db="EMBL/GenBank/DDBJ databases">
        <authorList>
            <person name="Varghese N."/>
            <person name="Submissions S."/>
        </authorList>
    </citation>
    <scope>NUCLEOTIDE SEQUENCE [LARGE SCALE GENOMIC DNA]</scope>
    <source>
        <strain evidence="11">JS23</strain>
    </source>
</reference>
<evidence type="ECO:0000256" key="8">
    <source>
        <dbReference type="RuleBase" id="RU000643"/>
    </source>
</evidence>
<evidence type="ECO:0000313" key="11">
    <source>
        <dbReference type="Proteomes" id="UP000243719"/>
    </source>
</evidence>
<dbReference type="SUPFAM" id="SSF54713">
    <property type="entry name" value="Elongation factor Ts (EF-Ts), dimerisation domain"/>
    <property type="match status" value="2"/>
</dbReference>
<sequence length="294" mass="31003">MAAITASMVAELRAKTDAPMMECKKALTEAEGDMARAEELLRVKLGSKASKAASRVTAEGIVVAHIANGVGVLAELNCETDFVAKNDDFLAFARAVAELIAEKNPADPAAALALPMESGTVESVRAALVGKIGENLTLRRFKRVATDKQLAAYVHGTRIGVLVEFSGGTPETGKDVAMHIAAMKPVSVSSSDVPAELIAKERSVAEQKAAESGKPAEIVAKMVEGSVQKYLKEVSLLNQSFVRNDKQTVEQMLKAANASVESFTLYIVGEGIEKRQDDFAAEVAAQVAAASKQG</sequence>
<evidence type="ECO:0000256" key="7">
    <source>
        <dbReference type="RuleBase" id="RU000642"/>
    </source>
</evidence>
<proteinExistence type="inferred from homology"/>
<dbReference type="PANTHER" id="PTHR11741">
    <property type="entry name" value="ELONGATION FACTOR TS"/>
    <property type="match status" value="1"/>
</dbReference>
<evidence type="ECO:0000256" key="3">
    <source>
        <dbReference type="ARBA" id="ARBA00022490"/>
    </source>
</evidence>
<dbReference type="AlphaFoldDB" id="A0A1H2PLY7"/>
<dbReference type="Gene3D" id="3.30.479.20">
    <property type="entry name" value="Elongation factor Ts, dimerisation domain"/>
    <property type="match status" value="2"/>
</dbReference>
<comment type="subcellular location">
    <subcellularLocation>
        <location evidence="6 8">Cytoplasm</location>
    </subcellularLocation>
</comment>
<comment type="similarity">
    <text evidence="1 6 7">Belongs to the EF-Ts family.</text>
</comment>
<dbReference type="NCBIfam" id="TIGR00116">
    <property type="entry name" value="tsf"/>
    <property type="match status" value="1"/>
</dbReference>
<dbReference type="PROSITE" id="PS01127">
    <property type="entry name" value="EF_TS_2"/>
    <property type="match status" value="1"/>
</dbReference>
<keyword evidence="4 6" id="KW-0251">Elongation factor</keyword>